<dbReference type="InterPro" id="IPR036855">
    <property type="entry name" value="Znf_CCCH_sf"/>
</dbReference>
<evidence type="ECO:0000256" key="1">
    <source>
        <dbReference type="ARBA" id="ARBA00022723"/>
    </source>
</evidence>
<evidence type="ECO:0000256" key="3">
    <source>
        <dbReference type="ARBA" id="ARBA00022833"/>
    </source>
</evidence>
<feature type="zinc finger region" description="C3H1-type" evidence="4">
    <location>
        <begin position="387"/>
        <end position="415"/>
    </location>
</feature>
<dbReference type="Pfam" id="PF25542">
    <property type="entry name" value="zf-CCCH_12"/>
    <property type="match status" value="1"/>
</dbReference>
<dbReference type="AlphaFoldDB" id="A0AAJ0GTZ3"/>
<name>A0AAJ0GTZ3_9PEZI</name>
<dbReference type="InterPro" id="IPR057683">
    <property type="entry name" value="DUF7923"/>
</dbReference>
<evidence type="ECO:0000313" key="8">
    <source>
        <dbReference type="EMBL" id="KAK3306024.1"/>
    </source>
</evidence>
<dbReference type="SMART" id="SM00356">
    <property type="entry name" value="ZnF_C3H1"/>
    <property type="match status" value="2"/>
</dbReference>
<keyword evidence="9" id="KW-1185">Reference proteome</keyword>
<dbReference type="Pfam" id="PF25543">
    <property type="entry name" value="zf-CCCH_tandem"/>
    <property type="match status" value="1"/>
</dbReference>
<dbReference type="InterPro" id="IPR057654">
    <property type="entry name" value="Znf-CCCH_tandem"/>
</dbReference>
<dbReference type="EMBL" id="JAUDZG010000004">
    <property type="protein sequence ID" value="KAK3306024.1"/>
    <property type="molecule type" value="Genomic_DNA"/>
</dbReference>
<feature type="domain" description="C3H1-type" evidence="7">
    <location>
        <begin position="288"/>
        <end position="315"/>
    </location>
</feature>
<sequence length="502" mass="55618">MLSDQEVERAAAQLAEYRQSNALSKLLEQYAVLIEDYKRLKSDYEEERETREKYKQMVRDQERNPFVLVLVDGDGYVFNETLLAKRAEGGSAAAQMLNDEIKASLRRKGLEHCQVMVRIYANVFGLSKVLSKAGLVGAESRSLGPFIANFNRAYGLTELVDAGELKENADSKLRALLHLYADNTQCKHIYFAACHDVGYISELTPFVGNSSKFTLVNTPGIRFHDEFRKLGMAIEDFRGGVFRHSPLDGTTSYRPSSNGVHAKTVPGPPQPGSPMKRTLAPNSAVSSATKKPICPFDSLGKCRYGKSCKLLHVTPLNETSSTAPQAAGLRSMVMSSATVDVLIELVKLPKKHQIPEGYVPVNKSNYRLDPYLELVEDDAMRRLKARIEKHRLCNNFHLQGSCDAGDRCEYDHQPLEPELLQALESLARNQPCTRRGSCRLQGCNHGHICQTPECRHRGGKAYCKIPHAAHLEDLECARYVPGVTKQDGKTANSGSGSSTTSG</sequence>
<dbReference type="PANTHER" id="PTHR37543">
    <property type="entry name" value="CCCH ZINC FINGER DNA BINDING PROTEIN (AFU_ORTHOLOGUE AFUA_5G12760)"/>
    <property type="match status" value="1"/>
</dbReference>
<accession>A0AAJ0GTZ3</accession>
<keyword evidence="3 4" id="KW-0862">Zinc</keyword>
<feature type="domain" description="C3H1-type" evidence="7">
    <location>
        <begin position="387"/>
        <end position="415"/>
    </location>
</feature>
<evidence type="ECO:0000313" key="9">
    <source>
        <dbReference type="Proteomes" id="UP001273166"/>
    </source>
</evidence>
<evidence type="ECO:0000259" key="7">
    <source>
        <dbReference type="PROSITE" id="PS50103"/>
    </source>
</evidence>
<dbReference type="PROSITE" id="PS50103">
    <property type="entry name" value="ZF_C3H1"/>
    <property type="match status" value="2"/>
</dbReference>
<evidence type="ECO:0000256" key="4">
    <source>
        <dbReference type="PROSITE-ProRule" id="PRU00723"/>
    </source>
</evidence>
<dbReference type="SUPFAM" id="SSF90229">
    <property type="entry name" value="CCCH zinc finger"/>
    <property type="match status" value="1"/>
</dbReference>
<dbReference type="RefSeq" id="XP_062721804.1">
    <property type="nucleotide sequence ID" value="XM_062862743.1"/>
</dbReference>
<dbReference type="Gene3D" id="6.10.250.3220">
    <property type="match status" value="1"/>
</dbReference>
<keyword evidence="2 4" id="KW-0863">Zinc-finger</keyword>
<dbReference type="Pfam" id="PF25540">
    <property type="entry name" value="DUF7923"/>
    <property type="match status" value="1"/>
</dbReference>
<feature type="zinc finger region" description="C3H1-type" evidence="4">
    <location>
        <begin position="288"/>
        <end position="315"/>
    </location>
</feature>
<dbReference type="Proteomes" id="UP001273166">
    <property type="component" value="Unassembled WGS sequence"/>
</dbReference>
<reference evidence="8" key="2">
    <citation type="submission" date="2023-06" db="EMBL/GenBank/DDBJ databases">
        <authorList>
            <consortium name="Lawrence Berkeley National Laboratory"/>
            <person name="Mondo S.J."/>
            <person name="Hensen N."/>
            <person name="Bonometti L."/>
            <person name="Westerberg I."/>
            <person name="Brannstrom I.O."/>
            <person name="Guillou S."/>
            <person name="Cros-Aarteil S."/>
            <person name="Calhoun S."/>
            <person name="Haridas S."/>
            <person name="Kuo A."/>
            <person name="Pangilinan J."/>
            <person name="Riley R."/>
            <person name="Labutti K."/>
            <person name="Andreopoulos B."/>
            <person name="Lipzen A."/>
            <person name="Chen C."/>
            <person name="Yanf M."/>
            <person name="Daum C."/>
            <person name="Ng V."/>
            <person name="Clum A."/>
            <person name="Steindorff A."/>
            <person name="Ohm R."/>
            <person name="Martin F."/>
            <person name="Silar P."/>
            <person name="Natvig D."/>
            <person name="Lalanne C."/>
            <person name="Gautier V."/>
            <person name="Ament-Velasquez S.L."/>
            <person name="Kruys A."/>
            <person name="Hutchinson M.I."/>
            <person name="Powell A.J."/>
            <person name="Barry K."/>
            <person name="Miller A.N."/>
            <person name="Grigoriev I.V."/>
            <person name="Debuchy R."/>
            <person name="Gladieux P."/>
            <person name="Thoren M.H."/>
            <person name="Johannesson H."/>
        </authorList>
    </citation>
    <scope>NUCLEOTIDE SEQUENCE</scope>
    <source>
        <strain evidence="8">CBS 333.67</strain>
    </source>
</reference>
<dbReference type="PANTHER" id="PTHR37543:SF1">
    <property type="entry name" value="CCCH ZINC FINGER DNA BINDING PROTEIN (AFU_ORTHOLOGUE AFUA_5G12760)"/>
    <property type="match status" value="1"/>
</dbReference>
<dbReference type="InterPro" id="IPR000571">
    <property type="entry name" value="Znf_CCCH"/>
</dbReference>
<proteinExistence type="predicted"/>
<organism evidence="8 9">
    <name type="scientific">Chaetomium strumarium</name>
    <dbReference type="NCBI Taxonomy" id="1170767"/>
    <lineage>
        <taxon>Eukaryota</taxon>
        <taxon>Fungi</taxon>
        <taxon>Dikarya</taxon>
        <taxon>Ascomycota</taxon>
        <taxon>Pezizomycotina</taxon>
        <taxon>Sordariomycetes</taxon>
        <taxon>Sordariomycetidae</taxon>
        <taxon>Sordariales</taxon>
        <taxon>Chaetomiaceae</taxon>
        <taxon>Chaetomium</taxon>
    </lineage>
</organism>
<dbReference type="GeneID" id="87881572"/>
<feature type="region of interest" description="Disordered" evidence="6">
    <location>
        <begin position="250"/>
        <end position="284"/>
    </location>
</feature>
<keyword evidence="5" id="KW-0175">Coiled coil</keyword>
<evidence type="ECO:0000256" key="5">
    <source>
        <dbReference type="SAM" id="Coils"/>
    </source>
</evidence>
<evidence type="ECO:0000256" key="2">
    <source>
        <dbReference type="ARBA" id="ARBA00022771"/>
    </source>
</evidence>
<protein>
    <recommendedName>
        <fullName evidence="7">C3H1-type domain-containing protein</fullName>
    </recommendedName>
</protein>
<reference evidence="8" key="1">
    <citation type="journal article" date="2023" name="Mol. Phylogenet. Evol.">
        <title>Genome-scale phylogeny and comparative genomics of the fungal order Sordariales.</title>
        <authorList>
            <person name="Hensen N."/>
            <person name="Bonometti L."/>
            <person name="Westerberg I."/>
            <person name="Brannstrom I.O."/>
            <person name="Guillou S."/>
            <person name="Cros-Aarteil S."/>
            <person name="Calhoun S."/>
            <person name="Haridas S."/>
            <person name="Kuo A."/>
            <person name="Mondo S."/>
            <person name="Pangilinan J."/>
            <person name="Riley R."/>
            <person name="LaButti K."/>
            <person name="Andreopoulos B."/>
            <person name="Lipzen A."/>
            <person name="Chen C."/>
            <person name="Yan M."/>
            <person name="Daum C."/>
            <person name="Ng V."/>
            <person name="Clum A."/>
            <person name="Steindorff A."/>
            <person name="Ohm R.A."/>
            <person name="Martin F."/>
            <person name="Silar P."/>
            <person name="Natvig D.O."/>
            <person name="Lalanne C."/>
            <person name="Gautier V."/>
            <person name="Ament-Velasquez S.L."/>
            <person name="Kruys A."/>
            <person name="Hutchinson M.I."/>
            <person name="Powell A.J."/>
            <person name="Barry K."/>
            <person name="Miller A.N."/>
            <person name="Grigoriev I.V."/>
            <person name="Debuchy R."/>
            <person name="Gladieux P."/>
            <person name="Hiltunen Thoren M."/>
            <person name="Johannesson H."/>
        </authorList>
    </citation>
    <scope>NUCLEOTIDE SEQUENCE</scope>
    <source>
        <strain evidence="8">CBS 333.67</strain>
    </source>
</reference>
<evidence type="ECO:0000256" key="6">
    <source>
        <dbReference type="SAM" id="MobiDB-lite"/>
    </source>
</evidence>
<keyword evidence="1 4" id="KW-0479">Metal-binding</keyword>
<feature type="compositionally biased region" description="Polar residues" evidence="6">
    <location>
        <begin position="250"/>
        <end position="259"/>
    </location>
</feature>
<dbReference type="GO" id="GO:0008270">
    <property type="term" value="F:zinc ion binding"/>
    <property type="evidence" value="ECO:0007669"/>
    <property type="project" value="UniProtKB-KW"/>
</dbReference>
<feature type="coiled-coil region" evidence="5">
    <location>
        <begin position="23"/>
        <end position="64"/>
    </location>
</feature>
<comment type="caution">
    <text evidence="8">The sequence shown here is derived from an EMBL/GenBank/DDBJ whole genome shotgun (WGS) entry which is preliminary data.</text>
</comment>
<gene>
    <name evidence="8" type="ORF">B0T15DRAFT_216339</name>
</gene>